<gene>
    <name evidence="2" type="primary">gag-pol</name>
    <name evidence="2" type="ORF">CR513_16687</name>
</gene>
<keyword evidence="3" id="KW-1185">Reference proteome</keyword>
<feature type="non-terminal residue" evidence="2">
    <location>
        <position position="1"/>
    </location>
</feature>
<protein>
    <submittedName>
        <fullName evidence="2">Gag-Pol polyprotein</fullName>
    </submittedName>
</protein>
<dbReference type="GO" id="GO:0015074">
    <property type="term" value="P:DNA integration"/>
    <property type="evidence" value="ECO:0007669"/>
    <property type="project" value="InterPro"/>
</dbReference>
<dbReference type="Proteomes" id="UP000257109">
    <property type="component" value="Unassembled WGS sequence"/>
</dbReference>
<dbReference type="PROSITE" id="PS50994">
    <property type="entry name" value="INTEGRASE"/>
    <property type="match status" value="1"/>
</dbReference>
<dbReference type="GO" id="GO:0003676">
    <property type="term" value="F:nucleic acid binding"/>
    <property type="evidence" value="ECO:0007669"/>
    <property type="project" value="InterPro"/>
</dbReference>
<evidence type="ECO:0000313" key="2">
    <source>
        <dbReference type="EMBL" id="RDY00166.1"/>
    </source>
</evidence>
<dbReference type="OrthoDB" id="1709476at2759"/>
<evidence type="ECO:0000259" key="1">
    <source>
        <dbReference type="PROSITE" id="PS50994"/>
    </source>
</evidence>
<reference evidence="2" key="1">
    <citation type="submission" date="2018-05" db="EMBL/GenBank/DDBJ databases">
        <title>Draft genome of Mucuna pruriens seed.</title>
        <authorList>
            <person name="Nnadi N.E."/>
            <person name="Vos R."/>
            <person name="Hasami M.H."/>
            <person name="Devisetty U.K."/>
            <person name="Aguiy J.C."/>
        </authorList>
    </citation>
    <scope>NUCLEOTIDE SEQUENCE [LARGE SCALE GENOMIC DNA]</scope>
    <source>
        <strain evidence="2">JCA_2017</strain>
    </source>
</reference>
<dbReference type="PANTHER" id="PTHR47266">
    <property type="entry name" value="ENDONUCLEASE-RELATED"/>
    <property type="match status" value="1"/>
</dbReference>
<comment type="caution">
    <text evidence="2">The sequence shown here is derived from an EMBL/GenBank/DDBJ whole genome shotgun (WGS) entry which is preliminary data.</text>
</comment>
<feature type="domain" description="Integrase catalytic" evidence="1">
    <location>
        <begin position="58"/>
        <end position="154"/>
    </location>
</feature>
<feature type="non-terminal residue" evidence="2">
    <location>
        <position position="289"/>
    </location>
</feature>
<dbReference type="InterPro" id="IPR012337">
    <property type="entry name" value="RNaseH-like_sf"/>
</dbReference>
<dbReference type="AlphaFoldDB" id="A0A371HBH2"/>
<dbReference type="InterPro" id="IPR036397">
    <property type="entry name" value="RNaseH_sf"/>
</dbReference>
<evidence type="ECO:0000313" key="3">
    <source>
        <dbReference type="Proteomes" id="UP000257109"/>
    </source>
</evidence>
<dbReference type="InterPro" id="IPR052160">
    <property type="entry name" value="Gypsy_RT_Integrase-like"/>
</dbReference>
<name>A0A371HBH2_MUCPR</name>
<organism evidence="2 3">
    <name type="scientific">Mucuna pruriens</name>
    <name type="common">Velvet bean</name>
    <name type="synonym">Dolichos pruriens</name>
    <dbReference type="NCBI Taxonomy" id="157652"/>
    <lineage>
        <taxon>Eukaryota</taxon>
        <taxon>Viridiplantae</taxon>
        <taxon>Streptophyta</taxon>
        <taxon>Embryophyta</taxon>
        <taxon>Tracheophyta</taxon>
        <taxon>Spermatophyta</taxon>
        <taxon>Magnoliopsida</taxon>
        <taxon>eudicotyledons</taxon>
        <taxon>Gunneridae</taxon>
        <taxon>Pentapetalae</taxon>
        <taxon>rosids</taxon>
        <taxon>fabids</taxon>
        <taxon>Fabales</taxon>
        <taxon>Fabaceae</taxon>
        <taxon>Papilionoideae</taxon>
        <taxon>50 kb inversion clade</taxon>
        <taxon>NPAAA clade</taxon>
        <taxon>indigoferoid/millettioid clade</taxon>
        <taxon>Phaseoleae</taxon>
        <taxon>Mucuna</taxon>
    </lineage>
</organism>
<sequence length="289" mass="34014">MRCPNNQSYFVKLLMFGELTLWDRSLSPMDTHTFCWSWTTCQDGWKQWPPRPMMPRFGVPKALISDQGSHFCNRAMSSLLEKYGVVHRIATAYHPQTNGQAEVFNREIKKILQKLTNPNRKDWSHHLDDALWAHQTTYRTPLGMSPYWIVFGKACHLPIELEHRAYWAVKKCNMAYDQELRLEAYENSRIYKQRVKQFHDRQILRKEFHVGQKVLLFKSRLRLIAGKLRSKWDGPFIITKVFPYGAVELQDELTRSTFQVNEKQLKIFHESPTTIVGEVESISLVEPAM</sequence>
<dbReference type="SUPFAM" id="SSF53098">
    <property type="entry name" value="Ribonuclease H-like"/>
    <property type="match status" value="1"/>
</dbReference>
<accession>A0A371HBH2</accession>
<dbReference type="Gene3D" id="3.30.420.10">
    <property type="entry name" value="Ribonuclease H-like superfamily/Ribonuclease H"/>
    <property type="match status" value="1"/>
</dbReference>
<dbReference type="EMBL" id="QJKJ01003059">
    <property type="protein sequence ID" value="RDY00166.1"/>
    <property type="molecule type" value="Genomic_DNA"/>
</dbReference>
<proteinExistence type="predicted"/>
<dbReference type="InterPro" id="IPR001584">
    <property type="entry name" value="Integrase_cat-core"/>
</dbReference>